<accession>A0A833TF03</accession>
<evidence type="ECO:0000256" key="1">
    <source>
        <dbReference type="ARBA" id="ARBA00022690"/>
    </source>
</evidence>
<evidence type="ECO:0000256" key="2">
    <source>
        <dbReference type="ARBA" id="ARBA00022900"/>
    </source>
</evidence>
<keyword evidence="7" id="KW-1185">Reference proteome</keyword>
<evidence type="ECO:0000259" key="4">
    <source>
        <dbReference type="PROSITE" id="PS51465"/>
    </source>
</evidence>
<keyword evidence="3" id="KW-1015">Disulfide bond</keyword>
<reference evidence="5" key="1">
    <citation type="submission" date="2020-04" db="EMBL/GenBank/DDBJ databases">
        <title>Hybrid Assembly of Korean Phytophthora infestans isolates.</title>
        <authorList>
            <person name="Prokchorchik M."/>
            <person name="Lee Y."/>
            <person name="Seo J."/>
            <person name="Cho J.-H."/>
            <person name="Park Y.-E."/>
            <person name="Jang D.-C."/>
            <person name="Im J.-S."/>
            <person name="Choi J.-G."/>
            <person name="Park H.-J."/>
            <person name="Lee G.-B."/>
            <person name="Lee Y.-G."/>
            <person name="Hong S.-Y."/>
            <person name="Cho K."/>
            <person name="Sohn K.H."/>
        </authorList>
    </citation>
    <scope>NUCLEOTIDE SEQUENCE</scope>
    <source>
        <strain evidence="5">KR_1_A1</strain>
        <strain evidence="6">KR_2_A2</strain>
    </source>
</reference>
<name>A0A833TF03_PHYIN</name>
<dbReference type="CDD" id="cd00104">
    <property type="entry name" value="KAZAL_FS"/>
    <property type="match status" value="1"/>
</dbReference>
<dbReference type="Pfam" id="PF00050">
    <property type="entry name" value="Kazal_1"/>
    <property type="match status" value="1"/>
</dbReference>
<dbReference type="PANTHER" id="PTHR10913">
    <property type="entry name" value="FOLLISTATIN-RELATED"/>
    <property type="match status" value="1"/>
</dbReference>
<dbReference type="InterPro" id="IPR002350">
    <property type="entry name" value="Kazal_dom"/>
</dbReference>
<keyword evidence="2" id="KW-0722">Serine protease inhibitor</keyword>
<dbReference type="PROSITE" id="PS51465">
    <property type="entry name" value="KAZAL_2"/>
    <property type="match status" value="1"/>
</dbReference>
<dbReference type="Gene3D" id="3.30.60.30">
    <property type="match status" value="1"/>
</dbReference>
<dbReference type="PANTHER" id="PTHR10913:SF45">
    <property type="entry name" value="FOLLISTATIN, ISOFORM A-RELATED"/>
    <property type="match status" value="1"/>
</dbReference>
<dbReference type="Proteomes" id="UP000704712">
    <property type="component" value="Unassembled WGS sequence"/>
</dbReference>
<evidence type="ECO:0000313" key="6">
    <source>
        <dbReference type="EMBL" id="KAF4133651.1"/>
    </source>
</evidence>
<protein>
    <submittedName>
        <fullName evidence="5">Kazal-type serine protease inhibitor domain</fullName>
    </submittedName>
</protein>
<dbReference type="GO" id="GO:0005576">
    <property type="term" value="C:extracellular region"/>
    <property type="evidence" value="ECO:0007669"/>
    <property type="project" value="TreeGrafter"/>
</dbReference>
<comment type="caution">
    <text evidence="5">The sequence shown here is derived from an EMBL/GenBank/DDBJ whole genome shotgun (WGS) entry which is preliminary data.</text>
</comment>
<dbReference type="InterPro" id="IPR050653">
    <property type="entry name" value="Prot_Inhib_GrowthFact_Antg"/>
</dbReference>
<dbReference type="EMBL" id="JAACNO010002359">
    <property type="protein sequence ID" value="KAF4133651.1"/>
    <property type="molecule type" value="Genomic_DNA"/>
</dbReference>
<dbReference type="Proteomes" id="UP000602510">
    <property type="component" value="Unassembled WGS sequence"/>
</dbReference>
<organism evidence="5 7">
    <name type="scientific">Phytophthora infestans</name>
    <name type="common">Potato late blight agent</name>
    <name type="synonym">Botrytis infestans</name>
    <dbReference type="NCBI Taxonomy" id="4787"/>
    <lineage>
        <taxon>Eukaryota</taxon>
        <taxon>Sar</taxon>
        <taxon>Stramenopiles</taxon>
        <taxon>Oomycota</taxon>
        <taxon>Peronosporomycetes</taxon>
        <taxon>Peronosporales</taxon>
        <taxon>Peronosporaceae</taxon>
        <taxon>Phytophthora</taxon>
    </lineage>
</organism>
<evidence type="ECO:0000256" key="3">
    <source>
        <dbReference type="ARBA" id="ARBA00023157"/>
    </source>
</evidence>
<sequence length="129" mass="13869">MSTRCEEICKLPVCFRSGLYGAFLILIRTQAIRYTPMPMKLAAFLSIAAIATMSTTTATPTQRNMIFVSGYTEAPCADTPCLPEHAPVCGSNGVTYENECELDQANCNNAGLNVTQVSYGACPCGIQNE</sequence>
<dbReference type="EMBL" id="WSZM01000117">
    <property type="protein sequence ID" value="KAF4041639.1"/>
    <property type="molecule type" value="Genomic_DNA"/>
</dbReference>
<dbReference type="SMART" id="SM00280">
    <property type="entry name" value="KAZAL"/>
    <property type="match status" value="1"/>
</dbReference>
<proteinExistence type="predicted"/>
<dbReference type="SUPFAM" id="SSF100895">
    <property type="entry name" value="Kazal-type serine protease inhibitors"/>
    <property type="match status" value="1"/>
</dbReference>
<gene>
    <name evidence="5" type="ORF">GN244_ATG06154</name>
    <name evidence="6" type="ORF">GN958_ATG16988</name>
</gene>
<evidence type="ECO:0000313" key="7">
    <source>
        <dbReference type="Proteomes" id="UP000602510"/>
    </source>
</evidence>
<keyword evidence="1" id="KW-0646">Protease inhibitor</keyword>
<feature type="domain" description="Kazal-like" evidence="4">
    <location>
        <begin position="70"/>
        <end position="123"/>
    </location>
</feature>
<evidence type="ECO:0000313" key="5">
    <source>
        <dbReference type="EMBL" id="KAF4041639.1"/>
    </source>
</evidence>
<dbReference type="AlphaFoldDB" id="A0A833TF03"/>
<dbReference type="InterPro" id="IPR036058">
    <property type="entry name" value="Kazal_dom_sf"/>
</dbReference>